<dbReference type="InterPro" id="IPR052514">
    <property type="entry name" value="SAM-dependent_MTase"/>
</dbReference>
<dbReference type="Proteomes" id="UP001598138">
    <property type="component" value="Unassembled WGS sequence"/>
</dbReference>
<dbReference type="NCBIfam" id="TIGR01444">
    <property type="entry name" value="fkbM_fam"/>
    <property type="match status" value="1"/>
</dbReference>
<gene>
    <name evidence="2" type="ORF">U0R10_10120</name>
</gene>
<accession>A0ABW6DDL3</accession>
<comment type="caution">
    <text evidence="2">The sequence shown here is derived from an EMBL/GenBank/DDBJ whole genome shotgun (WGS) entry which is preliminary data.</text>
</comment>
<reference evidence="2 3" key="1">
    <citation type="submission" date="2024-03" db="EMBL/GenBank/DDBJ databases">
        <title>Aquirufa genome sequencing.</title>
        <authorList>
            <person name="Pitt A."/>
            <person name="Hahn M.W."/>
        </authorList>
    </citation>
    <scope>NUCLEOTIDE SEQUENCE [LARGE SCALE GENOMIC DNA]</scope>
    <source>
        <strain evidence="2 3">OSTEICH-129V</strain>
    </source>
</reference>
<feature type="domain" description="Methyltransferase FkbM" evidence="1">
    <location>
        <begin position="40"/>
        <end position="217"/>
    </location>
</feature>
<dbReference type="GO" id="GO:0032259">
    <property type="term" value="P:methylation"/>
    <property type="evidence" value="ECO:0007669"/>
    <property type="project" value="UniProtKB-KW"/>
</dbReference>
<dbReference type="InterPro" id="IPR029063">
    <property type="entry name" value="SAM-dependent_MTases_sf"/>
</dbReference>
<dbReference type="RefSeq" id="WP_377983848.1">
    <property type="nucleotide sequence ID" value="NZ_JBBKXZ010000003.1"/>
</dbReference>
<evidence type="ECO:0000313" key="3">
    <source>
        <dbReference type="Proteomes" id="UP001598138"/>
    </source>
</evidence>
<evidence type="ECO:0000259" key="1">
    <source>
        <dbReference type="Pfam" id="PF05050"/>
    </source>
</evidence>
<keyword evidence="2" id="KW-0808">Transferase</keyword>
<organism evidence="2 3">
    <name type="scientific">Aquirufa avitistagni</name>
    <dbReference type="NCBI Taxonomy" id="3104728"/>
    <lineage>
        <taxon>Bacteria</taxon>
        <taxon>Pseudomonadati</taxon>
        <taxon>Bacteroidota</taxon>
        <taxon>Cytophagia</taxon>
        <taxon>Cytophagales</taxon>
        <taxon>Flectobacillaceae</taxon>
        <taxon>Aquirufa</taxon>
    </lineage>
</organism>
<dbReference type="SUPFAM" id="SSF53335">
    <property type="entry name" value="S-adenosyl-L-methionine-dependent methyltransferases"/>
    <property type="match status" value="1"/>
</dbReference>
<evidence type="ECO:0000313" key="2">
    <source>
        <dbReference type="EMBL" id="MFD3394977.1"/>
    </source>
</evidence>
<dbReference type="EMBL" id="JBBKXZ010000003">
    <property type="protein sequence ID" value="MFD3394977.1"/>
    <property type="molecule type" value="Genomic_DNA"/>
</dbReference>
<dbReference type="Gene3D" id="3.40.50.150">
    <property type="entry name" value="Vaccinia Virus protein VP39"/>
    <property type="match status" value="1"/>
</dbReference>
<dbReference type="Pfam" id="PF05050">
    <property type="entry name" value="Methyltransf_21"/>
    <property type="match status" value="1"/>
</dbReference>
<dbReference type="InterPro" id="IPR006342">
    <property type="entry name" value="FkbM_mtfrase"/>
</dbReference>
<sequence length="238" mass="27359">MISRIKLITYLIELNEAVLFYPKLKRFYKTVLPANPTIFDVGANKGQSADFFLKIRSTAQITSFEPNPSLFQFLTNKYQGIKNMTLINKGVSNAKQMLTFYINKLDLTSSFEPLNPDSKYLAKKAQVMGVKPTEIISEQIEIETIALRDYIEEQAIKHIDLLKIDTEGHELKCLTGLFPLKSCQIDRIQIENHQDDMYQTLDSFESIQSFLHDHGYVIEVSIKHGFGDFYEVIFQKSA</sequence>
<protein>
    <submittedName>
        <fullName evidence="2">FkbM family methyltransferase</fullName>
    </submittedName>
</protein>
<dbReference type="PANTHER" id="PTHR34203">
    <property type="entry name" value="METHYLTRANSFERASE, FKBM FAMILY PROTEIN"/>
    <property type="match status" value="1"/>
</dbReference>
<keyword evidence="2" id="KW-0489">Methyltransferase</keyword>
<keyword evidence="3" id="KW-1185">Reference proteome</keyword>
<name>A0ABW6DDL3_9BACT</name>
<proteinExistence type="predicted"/>
<dbReference type="GO" id="GO:0008168">
    <property type="term" value="F:methyltransferase activity"/>
    <property type="evidence" value="ECO:0007669"/>
    <property type="project" value="UniProtKB-KW"/>
</dbReference>
<dbReference type="PANTHER" id="PTHR34203:SF15">
    <property type="entry name" value="SLL1173 PROTEIN"/>
    <property type="match status" value="1"/>
</dbReference>